<dbReference type="AlphaFoldDB" id="A0A7M5X3J6"/>
<dbReference type="Gene3D" id="3.30.760.10">
    <property type="entry name" value="RNA Cap, Translation Initiation Factor Eif4e"/>
    <property type="match status" value="1"/>
</dbReference>
<dbReference type="InterPro" id="IPR015034">
    <property type="entry name" value="Bles03"/>
</dbReference>
<evidence type="ECO:0000256" key="1">
    <source>
        <dbReference type="ARBA" id="ARBA00010568"/>
    </source>
</evidence>
<dbReference type="OrthoDB" id="10067381at2759"/>
<dbReference type="RefSeq" id="XP_066911553.1">
    <property type="nucleotide sequence ID" value="XM_067055452.1"/>
</dbReference>
<dbReference type="Pfam" id="PF08939">
    <property type="entry name" value="Bles03"/>
    <property type="match status" value="1"/>
</dbReference>
<dbReference type="GeneID" id="136798783"/>
<protein>
    <submittedName>
        <fullName evidence="2">Uncharacterized protein</fullName>
    </submittedName>
</protein>
<evidence type="ECO:0000313" key="2">
    <source>
        <dbReference type="EnsemblMetazoa" id="CLYHEMP016898.1"/>
    </source>
</evidence>
<sequence length="228" mass="26553">MASGESVNTSEFYAQQAKTTDDAASIAFVVGKNKYPLDEWLKRNKPSNVRRDQGFGWIWVLRPEDDNNDNNEDFDPDKMMDEWQKVNASESINITKEYVFELARKHKCTSGKWLVTTRPGIETDRLWAIIAKGIVNGETLARHAKVSAHEGPDIRHVFCIYNDNFLDKDQVMENERTIRELGIKRALTYKPDVYTYLGIYRKNRWKIRPTIYTSNWDILKKGTIIKET</sequence>
<dbReference type="EnsemblMetazoa" id="CLYHEMT016898.1">
    <property type="protein sequence ID" value="CLYHEMP016898.1"/>
    <property type="gene ID" value="CLYHEMG016898"/>
</dbReference>
<comment type="similarity">
    <text evidence="1">Belongs to the UPF0696 family.</text>
</comment>
<dbReference type="SUPFAM" id="SSF55418">
    <property type="entry name" value="eIF4e-like"/>
    <property type="match status" value="1"/>
</dbReference>
<reference evidence="2" key="1">
    <citation type="submission" date="2021-01" db="UniProtKB">
        <authorList>
            <consortium name="EnsemblMetazoa"/>
        </authorList>
    </citation>
    <scope>IDENTIFICATION</scope>
</reference>
<organism evidence="2 3">
    <name type="scientific">Clytia hemisphaerica</name>
    <dbReference type="NCBI Taxonomy" id="252671"/>
    <lineage>
        <taxon>Eukaryota</taxon>
        <taxon>Metazoa</taxon>
        <taxon>Cnidaria</taxon>
        <taxon>Hydrozoa</taxon>
        <taxon>Hydroidolina</taxon>
        <taxon>Leptothecata</taxon>
        <taxon>Obeliida</taxon>
        <taxon>Clytiidae</taxon>
        <taxon>Clytia</taxon>
    </lineage>
</organism>
<dbReference type="PANTHER" id="PTHR31977">
    <property type="entry name" value="UPF0696 PROTEIN C11ORF68"/>
    <property type="match status" value="1"/>
</dbReference>
<accession>A0A7M5X3J6</accession>
<dbReference type="Proteomes" id="UP000594262">
    <property type="component" value="Unplaced"/>
</dbReference>
<proteinExistence type="inferred from homology"/>
<name>A0A7M5X3J6_9CNID</name>
<dbReference type="InterPro" id="IPR023398">
    <property type="entry name" value="TIF_eIF4e-like"/>
</dbReference>
<dbReference type="PANTHER" id="PTHR31977:SF1">
    <property type="entry name" value="UPF0696 PROTEIN C11ORF68"/>
    <property type="match status" value="1"/>
</dbReference>
<evidence type="ECO:0000313" key="3">
    <source>
        <dbReference type="Proteomes" id="UP000594262"/>
    </source>
</evidence>
<keyword evidence="3" id="KW-1185">Reference proteome</keyword>